<dbReference type="InterPro" id="IPR000792">
    <property type="entry name" value="Tscrpt_reg_LuxR_C"/>
</dbReference>
<keyword evidence="4" id="KW-0812">Transmembrane</keyword>
<dbReference type="InterPro" id="IPR036388">
    <property type="entry name" value="WH-like_DNA-bd_sf"/>
</dbReference>
<evidence type="ECO:0000256" key="3">
    <source>
        <dbReference type="ARBA" id="ARBA00023163"/>
    </source>
</evidence>
<feature type="transmembrane region" description="Helical" evidence="4">
    <location>
        <begin position="271"/>
        <end position="291"/>
    </location>
</feature>
<feature type="transmembrane region" description="Helical" evidence="4">
    <location>
        <begin position="217"/>
        <end position="238"/>
    </location>
</feature>
<gene>
    <name evidence="6" type="ORF">VJ920_03265</name>
</gene>
<keyword evidence="1" id="KW-0805">Transcription regulation</keyword>
<dbReference type="CDD" id="cd06170">
    <property type="entry name" value="LuxR_C_like"/>
    <property type="match status" value="1"/>
</dbReference>
<feature type="transmembrane region" description="Helical" evidence="4">
    <location>
        <begin position="297"/>
        <end position="318"/>
    </location>
</feature>
<dbReference type="SMART" id="SM00421">
    <property type="entry name" value="HTH_LUXR"/>
    <property type="match status" value="1"/>
</dbReference>
<feature type="transmembrane region" description="Helical" evidence="4">
    <location>
        <begin position="88"/>
        <end position="111"/>
    </location>
</feature>
<keyword evidence="2" id="KW-0238">DNA-binding</keyword>
<keyword evidence="3" id="KW-0804">Transcription</keyword>
<feature type="domain" description="HTH luxR-type" evidence="5">
    <location>
        <begin position="414"/>
        <end position="479"/>
    </location>
</feature>
<feature type="transmembrane region" description="Helical" evidence="4">
    <location>
        <begin position="21"/>
        <end position="43"/>
    </location>
</feature>
<dbReference type="PROSITE" id="PS50043">
    <property type="entry name" value="HTH_LUXR_2"/>
    <property type="match status" value="1"/>
</dbReference>
<dbReference type="Gene3D" id="1.10.10.10">
    <property type="entry name" value="Winged helix-like DNA-binding domain superfamily/Winged helix DNA-binding domain"/>
    <property type="match status" value="1"/>
</dbReference>
<organism evidence="6 7">
    <name type="scientific">Adlercreutzia shanghongiae</name>
    <dbReference type="NCBI Taxonomy" id="3111773"/>
    <lineage>
        <taxon>Bacteria</taxon>
        <taxon>Bacillati</taxon>
        <taxon>Actinomycetota</taxon>
        <taxon>Coriobacteriia</taxon>
        <taxon>Eggerthellales</taxon>
        <taxon>Eggerthellaceae</taxon>
        <taxon>Adlercreutzia</taxon>
    </lineage>
</organism>
<accession>A0ABU6IWV7</accession>
<evidence type="ECO:0000313" key="6">
    <source>
        <dbReference type="EMBL" id="MEC4294327.1"/>
    </source>
</evidence>
<reference evidence="6 7" key="1">
    <citation type="submission" date="2024-01" db="EMBL/GenBank/DDBJ databases">
        <title>novel species in genus Adlercreutzia.</title>
        <authorList>
            <person name="Liu X."/>
        </authorList>
    </citation>
    <scope>NUCLEOTIDE SEQUENCE [LARGE SCALE GENOMIC DNA]</scope>
    <source>
        <strain evidence="6 7">R22</strain>
    </source>
</reference>
<dbReference type="PANTHER" id="PTHR44688:SF16">
    <property type="entry name" value="DNA-BINDING TRANSCRIPTIONAL ACTIVATOR DEVR_DOSR"/>
    <property type="match status" value="1"/>
</dbReference>
<keyword evidence="7" id="KW-1185">Reference proteome</keyword>
<feature type="transmembrane region" description="Helical" evidence="4">
    <location>
        <begin position="146"/>
        <end position="164"/>
    </location>
</feature>
<dbReference type="EMBL" id="JAYMFH010000003">
    <property type="protein sequence ID" value="MEC4294327.1"/>
    <property type="molecule type" value="Genomic_DNA"/>
</dbReference>
<dbReference type="Pfam" id="PF00196">
    <property type="entry name" value="GerE"/>
    <property type="match status" value="1"/>
</dbReference>
<dbReference type="PRINTS" id="PR00038">
    <property type="entry name" value="HTHLUXR"/>
</dbReference>
<feature type="transmembrane region" description="Helical" evidence="4">
    <location>
        <begin position="117"/>
        <end position="139"/>
    </location>
</feature>
<name>A0ABU6IWV7_9ACTN</name>
<dbReference type="PROSITE" id="PS51257">
    <property type="entry name" value="PROKAR_LIPOPROTEIN"/>
    <property type="match status" value="1"/>
</dbReference>
<evidence type="ECO:0000256" key="2">
    <source>
        <dbReference type="ARBA" id="ARBA00023125"/>
    </source>
</evidence>
<dbReference type="SUPFAM" id="SSF46894">
    <property type="entry name" value="C-terminal effector domain of the bipartite response regulators"/>
    <property type="match status" value="1"/>
</dbReference>
<keyword evidence="4" id="KW-1133">Transmembrane helix</keyword>
<feature type="transmembrane region" description="Helical" evidence="4">
    <location>
        <begin position="170"/>
        <end position="190"/>
    </location>
</feature>
<proteinExistence type="predicted"/>
<dbReference type="RefSeq" id="WP_326454427.1">
    <property type="nucleotide sequence ID" value="NZ_JAYMFH010000003.1"/>
</dbReference>
<feature type="transmembrane region" description="Helical" evidence="4">
    <location>
        <begin position="55"/>
        <end position="76"/>
    </location>
</feature>
<feature type="transmembrane region" description="Helical" evidence="4">
    <location>
        <begin position="244"/>
        <end position="264"/>
    </location>
</feature>
<evidence type="ECO:0000313" key="7">
    <source>
        <dbReference type="Proteomes" id="UP001343724"/>
    </source>
</evidence>
<dbReference type="PANTHER" id="PTHR44688">
    <property type="entry name" value="DNA-BINDING TRANSCRIPTIONAL ACTIVATOR DEVR_DOSR"/>
    <property type="match status" value="1"/>
</dbReference>
<feature type="transmembrane region" description="Helical" evidence="4">
    <location>
        <begin position="362"/>
        <end position="379"/>
    </location>
</feature>
<sequence length="480" mass="51153">MNRLEKAAAVLRSGFEEQFQAPGSASLFVGLACNLAFVGQVYFWPAMWHTSALMVSYTDATYVAELLCAIALIVRGRGGVPLVPSGRALWALAGLVQGTLVVYCVLFEVGIDVPDPVNWVFGGVFGIYLPVAMVSWIAVHAGLRPSAVVWNIMLAAMFAGFAIWVFSGLVGAKICACMAVLLFIATFVLVRKLKAVRAEMEDGAVALPAERDHPFRYLVLATCLFSFAFITAISFAGIDGESASFAAGAFFAPMLLVCALGLLVNVSAFPLTSVAVPAIVMATIAASSLNIDPALSFDLAALGMFLFLAYAAVLLCAGMGGDRRRAAAGLLRLMVAFTAGCIVGRLCMAACFLFAPSLASDIMVILSVLTANAAMFTLIRRGLMTRRADGVLDERAPADPEEARVAARREALDRIAAEHNLGEREKEVLVLLLEGKSASEVARAMVVANGTVKSHIRHVYKKLGVHSRDELFEMFGAPRD</sequence>
<evidence type="ECO:0000256" key="1">
    <source>
        <dbReference type="ARBA" id="ARBA00023015"/>
    </source>
</evidence>
<evidence type="ECO:0000256" key="4">
    <source>
        <dbReference type="SAM" id="Phobius"/>
    </source>
</evidence>
<dbReference type="Proteomes" id="UP001343724">
    <property type="component" value="Unassembled WGS sequence"/>
</dbReference>
<evidence type="ECO:0000259" key="5">
    <source>
        <dbReference type="PROSITE" id="PS50043"/>
    </source>
</evidence>
<protein>
    <submittedName>
        <fullName evidence="6">LuxR C-terminal-related transcriptional regulator</fullName>
    </submittedName>
</protein>
<dbReference type="InterPro" id="IPR016032">
    <property type="entry name" value="Sig_transdc_resp-reg_C-effctor"/>
</dbReference>
<keyword evidence="4" id="KW-0472">Membrane</keyword>
<feature type="transmembrane region" description="Helical" evidence="4">
    <location>
        <begin position="330"/>
        <end position="356"/>
    </location>
</feature>
<dbReference type="PROSITE" id="PS00622">
    <property type="entry name" value="HTH_LUXR_1"/>
    <property type="match status" value="1"/>
</dbReference>
<comment type="caution">
    <text evidence="6">The sequence shown here is derived from an EMBL/GenBank/DDBJ whole genome shotgun (WGS) entry which is preliminary data.</text>
</comment>